<dbReference type="InterPro" id="IPR052048">
    <property type="entry name" value="ST_Response_Regulator"/>
</dbReference>
<dbReference type="InterPro" id="IPR011006">
    <property type="entry name" value="CheY-like_superfamily"/>
</dbReference>
<dbReference type="InterPro" id="IPR019734">
    <property type="entry name" value="TPR_rpt"/>
</dbReference>
<dbReference type="Gene3D" id="3.40.50.2300">
    <property type="match status" value="1"/>
</dbReference>
<protein>
    <submittedName>
        <fullName evidence="2">Chemotaxis regulator - transmits chemoreceptor signals to flagellar motor components CheY</fullName>
    </submittedName>
</protein>
<dbReference type="Pfam" id="PF13181">
    <property type="entry name" value="TPR_8"/>
    <property type="match status" value="1"/>
</dbReference>
<dbReference type="InterPro" id="IPR011990">
    <property type="entry name" value="TPR-like_helical_dom_sf"/>
</dbReference>
<dbReference type="InterPro" id="IPR001789">
    <property type="entry name" value="Sig_transdc_resp-reg_receiver"/>
</dbReference>
<feature type="domain" description="Response regulatory" evidence="1">
    <location>
        <begin position="19"/>
        <end position="138"/>
    </location>
</feature>
<dbReference type="AlphaFoldDB" id="A0A3B0ZK19"/>
<dbReference type="Gene3D" id="1.25.40.10">
    <property type="entry name" value="Tetratricopeptide repeat domain"/>
    <property type="match status" value="2"/>
</dbReference>
<keyword evidence="2" id="KW-0675">Receptor</keyword>
<dbReference type="SMART" id="SM00028">
    <property type="entry name" value="TPR"/>
    <property type="match status" value="4"/>
</dbReference>
<dbReference type="PANTHER" id="PTHR43228">
    <property type="entry name" value="TWO-COMPONENT RESPONSE REGULATOR"/>
    <property type="match status" value="1"/>
</dbReference>
<proteinExistence type="predicted"/>
<dbReference type="PROSITE" id="PS50110">
    <property type="entry name" value="RESPONSE_REGULATORY"/>
    <property type="match status" value="1"/>
</dbReference>
<keyword evidence="2" id="KW-0282">Flagellum</keyword>
<dbReference type="Pfam" id="PF00072">
    <property type="entry name" value="Response_reg"/>
    <property type="match status" value="1"/>
</dbReference>
<accession>A0A3B0ZK19</accession>
<evidence type="ECO:0000259" key="1">
    <source>
        <dbReference type="PROSITE" id="PS50110"/>
    </source>
</evidence>
<keyword evidence="2" id="KW-0966">Cell projection</keyword>
<dbReference type="PANTHER" id="PTHR43228:SF1">
    <property type="entry name" value="TWO-COMPONENT RESPONSE REGULATOR ARR22"/>
    <property type="match status" value="1"/>
</dbReference>
<dbReference type="SUPFAM" id="SSF52172">
    <property type="entry name" value="CheY-like"/>
    <property type="match status" value="1"/>
</dbReference>
<name>A0A3B0ZK19_9ZZZZ</name>
<sequence length="545" mass="61874">MILKPGQPNPYDLDLSGLKILIIDDFVEMRSMMRRTVESFRAKTLETAKDAEEALEKMAGRKFDLVLCDYNLGDGKDGQQILEEAKYRKYISSTTIWMMITAETTVEMVMGALEYKPDEYLTKPFAKQEFAVRTLKIQARKKELREIFLARDKQDYVKALDVTNEKLAHRETLELLQIKADLFERQNLWNEADAIYLKVLDVRSIAWAQLGHGRMLIKNHDFESAKDVLSKSIETMPALVEAYDLLASVYEKIDDNQNAQRILEEAIEQSPKAILRQKHLARIAYDNNNFDVAEKAYKRIIKIGKGSVHKTADDYVGLAKVYLAKKDSKNALRILANLKEDYKHNKQALLQGLVTESDVYSNTGEGAQASQALDAATALVKKTTVLSNTFTLDVIRIALNAKRSELADSLITMLVKNNHEETELHNQAKEYYVDAARSEDCEKLIQKAIEEMQKIVEAGVGLVNQGTFDAAIDHFQKSSKNTPNSIKINLALAQTLIKVMQKNRPSEKHLYLLRYSLERVAVLDAQNTLLPVLQEAYRHLGVSTQ</sequence>
<dbReference type="SUPFAM" id="SSF48452">
    <property type="entry name" value="TPR-like"/>
    <property type="match status" value="1"/>
</dbReference>
<dbReference type="SMART" id="SM00448">
    <property type="entry name" value="REC"/>
    <property type="match status" value="1"/>
</dbReference>
<reference evidence="2" key="1">
    <citation type="submission" date="2018-06" db="EMBL/GenBank/DDBJ databases">
        <authorList>
            <person name="Zhirakovskaya E."/>
        </authorList>
    </citation>
    <scope>NUCLEOTIDE SEQUENCE</scope>
</reference>
<keyword evidence="2" id="KW-0969">Cilium</keyword>
<dbReference type="EMBL" id="UOFO01000129">
    <property type="protein sequence ID" value="VAW87692.1"/>
    <property type="molecule type" value="Genomic_DNA"/>
</dbReference>
<gene>
    <name evidence="2" type="ORF">MNBD_GAMMA16-1280</name>
</gene>
<dbReference type="GO" id="GO:0000160">
    <property type="term" value="P:phosphorelay signal transduction system"/>
    <property type="evidence" value="ECO:0007669"/>
    <property type="project" value="InterPro"/>
</dbReference>
<dbReference type="PROSITE" id="PS50005">
    <property type="entry name" value="TPR"/>
    <property type="match status" value="1"/>
</dbReference>
<evidence type="ECO:0000313" key="2">
    <source>
        <dbReference type="EMBL" id="VAW87692.1"/>
    </source>
</evidence>
<organism evidence="2">
    <name type="scientific">hydrothermal vent metagenome</name>
    <dbReference type="NCBI Taxonomy" id="652676"/>
    <lineage>
        <taxon>unclassified sequences</taxon>
        <taxon>metagenomes</taxon>
        <taxon>ecological metagenomes</taxon>
    </lineage>
</organism>
<dbReference type="CDD" id="cd17589">
    <property type="entry name" value="REC_TPR"/>
    <property type="match status" value="1"/>
</dbReference>